<dbReference type="SUPFAM" id="SSF51735">
    <property type="entry name" value="NAD(P)-binding Rossmann-fold domains"/>
    <property type="match status" value="1"/>
</dbReference>
<dbReference type="PANTHER" id="PTHR24321:SF8">
    <property type="entry name" value="ESTRADIOL 17-BETA-DEHYDROGENASE 8-RELATED"/>
    <property type="match status" value="1"/>
</dbReference>
<sequence>MKDLGSGGSIVLASSASGLRASRGMTAYSMAKFALRGLCLTAANELGPYGIRINTIHPSGVDSPMFEMSWPEEERNAMLLNVPLRRWAQPNDIAAVIAFLASNDAQYLTGGSYKVDGGSVYN</sequence>
<dbReference type="Proteomes" id="UP001583186">
    <property type="component" value="Unassembled WGS sequence"/>
</dbReference>
<evidence type="ECO:0000256" key="3">
    <source>
        <dbReference type="ARBA" id="ARBA00023002"/>
    </source>
</evidence>
<dbReference type="InterPro" id="IPR002347">
    <property type="entry name" value="SDR_fam"/>
</dbReference>
<dbReference type="InterPro" id="IPR036291">
    <property type="entry name" value="NAD(P)-bd_dom_sf"/>
</dbReference>
<dbReference type="Pfam" id="PF13561">
    <property type="entry name" value="adh_short_C2"/>
    <property type="match status" value="1"/>
</dbReference>
<dbReference type="PROSITE" id="PS00061">
    <property type="entry name" value="ADH_SHORT"/>
    <property type="match status" value="1"/>
</dbReference>
<dbReference type="InterPro" id="IPR020904">
    <property type="entry name" value="Sc_DH/Rdtase_CS"/>
</dbReference>
<comment type="similarity">
    <text evidence="1">Belongs to the short-chain dehydrogenases/reductases (SDR) family.</text>
</comment>
<evidence type="ECO:0000256" key="2">
    <source>
        <dbReference type="ARBA" id="ARBA00022857"/>
    </source>
</evidence>
<organism evidence="4 5">
    <name type="scientific">Sporothrix stenoceras</name>
    <dbReference type="NCBI Taxonomy" id="5173"/>
    <lineage>
        <taxon>Eukaryota</taxon>
        <taxon>Fungi</taxon>
        <taxon>Dikarya</taxon>
        <taxon>Ascomycota</taxon>
        <taxon>Pezizomycotina</taxon>
        <taxon>Sordariomycetes</taxon>
        <taxon>Sordariomycetidae</taxon>
        <taxon>Ophiostomatales</taxon>
        <taxon>Ophiostomataceae</taxon>
        <taxon>Sporothrix</taxon>
    </lineage>
</organism>
<accession>A0ABR3YH92</accession>
<dbReference type="EMBL" id="JAWCUI010000112">
    <property type="protein sequence ID" value="KAL1887678.1"/>
    <property type="molecule type" value="Genomic_DNA"/>
</dbReference>
<dbReference type="PRINTS" id="PR00081">
    <property type="entry name" value="GDHRDH"/>
</dbReference>
<gene>
    <name evidence="4" type="ORF">Sste5346_010073</name>
</gene>
<keyword evidence="2" id="KW-0521">NADP</keyword>
<dbReference type="CDD" id="cd05233">
    <property type="entry name" value="SDR_c"/>
    <property type="match status" value="1"/>
</dbReference>
<comment type="caution">
    <text evidence="4">The sequence shown here is derived from an EMBL/GenBank/DDBJ whole genome shotgun (WGS) entry which is preliminary data.</text>
</comment>
<evidence type="ECO:0000313" key="4">
    <source>
        <dbReference type="EMBL" id="KAL1887678.1"/>
    </source>
</evidence>
<keyword evidence="3" id="KW-0560">Oxidoreductase</keyword>
<evidence type="ECO:0000256" key="1">
    <source>
        <dbReference type="ARBA" id="ARBA00006484"/>
    </source>
</evidence>
<name>A0ABR3YH92_9PEZI</name>
<reference evidence="4 5" key="1">
    <citation type="journal article" date="2024" name="IMA Fungus">
        <title>IMA Genome - F19 : A genome assembly and annotation guide to empower mycologists, including annotated draft genome sequences of Ceratocystis pirilliformis, Diaporthe australafricana, Fusarium ophioides, Paecilomyces lecythidis, and Sporothrix stenoceras.</title>
        <authorList>
            <person name="Aylward J."/>
            <person name="Wilson A.M."/>
            <person name="Visagie C.M."/>
            <person name="Spraker J."/>
            <person name="Barnes I."/>
            <person name="Buitendag C."/>
            <person name="Ceriani C."/>
            <person name="Del Mar Angel L."/>
            <person name="du Plessis D."/>
            <person name="Fuchs T."/>
            <person name="Gasser K."/>
            <person name="Kramer D."/>
            <person name="Li W."/>
            <person name="Munsamy K."/>
            <person name="Piso A."/>
            <person name="Price J.L."/>
            <person name="Sonnekus B."/>
            <person name="Thomas C."/>
            <person name="van der Nest A."/>
            <person name="van Dijk A."/>
            <person name="van Heerden A."/>
            <person name="van Vuuren N."/>
            <person name="Yilmaz N."/>
            <person name="Duong T.A."/>
            <person name="van der Merwe N.A."/>
            <person name="Wingfield M.J."/>
            <person name="Wingfield B.D."/>
        </authorList>
    </citation>
    <scope>NUCLEOTIDE SEQUENCE [LARGE SCALE GENOMIC DNA]</scope>
    <source>
        <strain evidence="4 5">CMW 5346</strain>
    </source>
</reference>
<keyword evidence="5" id="KW-1185">Reference proteome</keyword>
<dbReference type="PANTHER" id="PTHR24321">
    <property type="entry name" value="DEHYDROGENASES, SHORT CHAIN"/>
    <property type="match status" value="1"/>
</dbReference>
<evidence type="ECO:0000313" key="5">
    <source>
        <dbReference type="Proteomes" id="UP001583186"/>
    </source>
</evidence>
<proteinExistence type="inferred from homology"/>
<protein>
    <submittedName>
        <fullName evidence="4">Uncharacterized protein</fullName>
    </submittedName>
</protein>
<dbReference type="Gene3D" id="3.40.50.720">
    <property type="entry name" value="NAD(P)-binding Rossmann-like Domain"/>
    <property type="match status" value="1"/>
</dbReference>